<dbReference type="SMART" id="SM00862">
    <property type="entry name" value="Trans_reg_C"/>
    <property type="match status" value="1"/>
</dbReference>
<evidence type="ECO:0000256" key="2">
    <source>
        <dbReference type="PROSITE-ProRule" id="PRU01091"/>
    </source>
</evidence>
<protein>
    <submittedName>
        <fullName evidence="4">Winged helix-turn-helix domain-containing protein</fullName>
    </submittedName>
</protein>
<dbReference type="CDD" id="cd00383">
    <property type="entry name" value="trans_reg_C"/>
    <property type="match status" value="1"/>
</dbReference>
<dbReference type="InterPro" id="IPR001867">
    <property type="entry name" value="OmpR/PhoB-type_DNA-bd"/>
</dbReference>
<dbReference type="Proteomes" id="UP001596083">
    <property type="component" value="Unassembled WGS sequence"/>
</dbReference>
<keyword evidence="5" id="KW-1185">Reference proteome</keyword>
<evidence type="ECO:0000259" key="3">
    <source>
        <dbReference type="PROSITE" id="PS51755"/>
    </source>
</evidence>
<evidence type="ECO:0000256" key="1">
    <source>
        <dbReference type="ARBA" id="ARBA00023125"/>
    </source>
</evidence>
<feature type="DNA-binding region" description="OmpR/PhoB-type" evidence="2">
    <location>
        <begin position="31"/>
        <end position="129"/>
    </location>
</feature>
<reference evidence="5" key="1">
    <citation type="journal article" date="2019" name="Int. J. Syst. Evol. Microbiol.">
        <title>The Global Catalogue of Microorganisms (GCM) 10K type strain sequencing project: providing services to taxonomists for standard genome sequencing and annotation.</title>
        <authorList>
            <consortium name="The Broad Institute Genomics Platform"/>
            <consortium name="The Broad Institute Genome Sequencing Center for Infectious Disease"/>
            <person name="Wu L."/>
            <person name="Ma J."/>
        </authorList>
    </citation>
    <scope>NUCLEOTIDE SEQUENCE [LARGE SCALE GENOMIC DNA]</scope>
    <source>
        <strain evidence="5">CGMCC 4.7304</strain>
    </source>
</reference>
<evidence type="ECO:0000313" key="4">
    <source>
        <dbReference type="EMBL" id="MFC5724952.1"/>
    </source>
</evidence>
<feature type="domain" description="OmpR/PhoB-type" evidence="3">
    <location>
        <begin position="31"/>
        <end position="129"/>
    </location>
</feature>
<gene>
    <name evidence="4" type="ORF">ACFP1Z_32890</name>
</gene>
<dbReference type="InterPro" id="IPR016032">
    <property type="entry name" value="Sig_transdc_resp-reg_C-effctor"/>
</dbReference>
<dbReference type="InterPro" id="IPR036388">
    <property type="entry name" value="WH-like_DNA-bd_sf"/>
</dbReference>
<dbReference type="EMBL" id="JBHSPB010000040">
    <property type="protein sequence ID" value="MFC5724952.1"/>
    <property type="molecule type" value="Genomic_DNA"/>
</dbReference>
<accession>A0ABW0Z9Z9</accession>
<sequence length="135" mass="14954">MRLTYPRVQRLHATACPPPFAASATSPAPRPAVAPRPDDLVVDLLRRTVSVAGRQIQLTFMEFELLAHLVARPRQVHTRGQLFRAVWNRPAVGGTRTIDVHIARLRGKLGPYHRGALTTVRGVGYSYDPSRLSQG</sequence>
<dbReference type="Pfam" id="PF00486">
    <property type="entry name" value="Trans_reg_C"/>
    <property type="match status" value="1"/>
</dbReference>
<dbReference type="RefSeq" id="WP_390321621.1">
    <property type="nucleotide sequence ID" value="NZ_JBHSPB010000040.1"/>
</dbReference>
<name>A0ABW0Z9Z9_9ACTN</name>
<dbReference type="PROSITE" id="PS51755">
    <property type="entry name" value="OMPR_PHOB"/>
    <property type="match status" value="1"/>
</dbReference>
<comment type="caution">
    <text evidence="4">The sequence shown here is derived from an EMBL/GenBank/DDBJ whole genome shotgun (WGS) entry which is preliminary data.</text>
</comment>
<dbReference type="Gene3D" id="1.10.10.10">
    <property type="entry name" value="Winged helix-like DNA-binding domain superfamily/Winged helix DNA-binding domain"/>
    <property type="match status" value="1"/>
</dbReference>
<keyword evidence="1 2" id="KW-0238">DNA-binding</keyword>
<dbReference type="SUPFAM" id="SSF46894">
    <property type="entry name" value="C-terminal effector domain of the bipartite response regulators"/>
    <property type="match status" value="1"/>
</dbReference>
<organism evidence="4 5">
    <name type="scientific">Streptomyces gamaensis</name>
    <dbReference type="NCBI Taxonomy" id="1763542"/>
    <lineage>
        <taxon>Bacteria</taxon>
        <taxon>Bacillati</taxon>
        <taxon>Actinomycetota</taxon>
        <taxon>Actinomycetes</taxon>
        <taxon>Kitasatosporales</taxon>
        <taxon>Streptomycetaceae</taxon>
        <taxon>Streptomyces</taxon>
    </lineage>
</organism>
<proteinExistence type="predicted"/>
<evidence type="ECO:0000313" key="5">
    <source>
        <dbReference type="Proteomes" id="UP001596083"/>
    </source>
</evidence>